<evidence type="ECO:0000256" key="1">
    <source>
        <dbReference type="SAM" id="Phobius"/>
    </source>
</evidence>
<keyword evidence="1" id="KW-0812">Transmembrane</keyword>
<organism evidence="2 3">
    <name type="scientific">Salmonella enterica subsp. enterica serovar Cubana str. 76814</name>
    <dbReference type="NCBI Taxonomy" id="1192560"/>
    <lineage>
        <taxon>Bacteria</taxon>
        <taxon>Pseudomonadati</taxon>
        <taxon>Pseudomonadota</taxon>
        <taxon>Gammaproteobacteria</taxon>
        <taxon>Enterobacterales</taxon>
        <taxon>Enterobacteriaceae</taxon>
        <taxon>Salmonella</taxon>
    </lineage>
</organism>
<protein>
    <submittedName>
        <fullName evidence="2">Uncharacterized protein</fullName>
    </submittedName>
</protein>
<proteinExistence type="predicted"/>
<evidence type="ECO:0000313" key="3">
    <source>
        <dbReference type="Proteomes" id="UP000018534"/>
    </source>
</evidence>
<evidence type="ECO:0000313" key="2">
    <source>
        <dbReference type="EMBL" id="ETA86427.1"/>
    </source>
</evidence>
<accession>V7INF6</accession>
<dbReference type="AlphaFoldDB" id="V7INF6"/>
<comment type="caution">
    <text evidence="2">The sequence shown here is derived from an EMBL/GenBank/DDBJ whole genome shotgun (WGS) entry which is preliminary data.</text>
</comment>
<dbReference type="HOGENOM" id="CLU_3205028_0_0_6"/>
<keyword evidence="1" id="KW-0472">Membrane</keyword>
<gene>
    <name evidence="2" type="ORF">A628_03710</name>
</gene>
<sequence>MIQTKPTSNTLKMLFIMKLRGGVYLIKQGGLLFEYFLFIKSLYLD</sequence>
<dbReference type="EMBL" id="AZGR01000077">
    <property type="protein sequence ID" value="ETA86427.1"/>
    <property type="molecule type" value="Genomic_DNA"/>
</dbReference>
<name>V7INF6_SALET</name>
<keyword evidence="1" id="KW-1133">Transmembrane helix</keyword>
<reference evidence="2 3" key="1">
    <citation type="journal article" date="2014" name="Genome Announc.">
        <title>Whole-Genome Sequencing of Salmonella enterica subsp. enterica Serovar Cubana Strains Isolated from Agricultural Sources.</title>
        <authorList>
            <person name="Benahmed F.H."/>
            <person name="Gopinath G.R."/>
            <person name="Wang H."/>
            <person name="Jean-Gilles Beaubrun J."/>
            <person name="Grim C."/>
            <person name="Cheng C.M."/>
            <person name="McClelland M."/>
            <person name="Ayers S."/>
            <person name="Abbott J."/>
            <person name="Desai P."/>
            <person name="Frye J.G."/>
            <person name="Weinstock G."/>
            <person name="Hammack T.S."/>
            <person name="Hanes D.E."/>
            <person name="Rasmussen M.A."/>
            <person name="Davidson M.K."/>
        </authorList>
    </citation>
    <scope>NUCLEOTIDE SEQUENCE [LARGE SCALE GENOMIC DNA]</scope>
    <source>
        <strain evidence="2">76814</strain>
    </source>
</reference>
<feature type="transmembrane region" description="Helical" evidence="1">
    <location>
        <begin position="21"/>
        <end position="39"/>
    </location>
</feature>
<dbReference type="Proteomes" id="UP000018534">
    <property type="component" value="Unassembled WGS sequence"/>
</dbReference>